<accession>A0A2A4FT87</accession>
<protein>
    <submittedName>
        <fullName evidence="1">Uncharacterized protein</fullName>
    </submittedName>
</protein>
<name>A0A2A4FT87_9SPHN</name>
<dbReference type="Proteomes" id="UP000218934">
    <property type="component" value="Unassembled WGS sequence"/>
</dbReference>
<organism evidence="1 2">
    <name type="scientific">Rhizorhabdus dicambivorans</name>
    <dbReference type="NCBI Taxonomy" id="1850238"/>
    <lineage>
        <taxon>Bacteria</taxon>
        <taxon>Pseudomonadati</taxon>
        <taxon>Pseudomonadota</taxon>
        <taxon>Alphaproteobacteria</taxon>
        <taxon>Sphingomonadales</taxon>
        <taxon>Sphingomonadaceae</taxon>
        <taxon>Rhizorhabdus</taxon>
    </lineage>
</organism>
<dbReference type="AlphaFoldDB" id="A0A2A4FT87"/>
<evidence type="ECO:0000313" key="2">
    <source>
        <dbReference type="Proteomes" id="UP000218934"/>
    </source>
</evidence>
<proteinExistence type="predicted"/>
<dbReference type="OrthoDB" id="7582059at2"/>
<dbReference type="EMBL" id="NWUF01000013">
    <property type="protein sequence ID" value="PCE41623.1"/>
    <property type="molecule type" value="Genomic_DNA"/>
</dbReference>
<comment type="caution">
    <text evidence="1">The sequence shown here is derived from an EMBL/GenBank/DDBJ whole genome shotgun (WGS) entry which is preliminary data.</text>
</comment>
<reference evidence="1 2" key="1">
    <citation type="submission" date="2017-09" db="EMBL/GenBank/DDBJ databases">
        <title>The Catabolism of 3,6-Dichlorosalicylic acid is Initiated by the Cytochrome P450 Monooxygenase DsmABC in Rhizorhabdus dicambivorans Ndbn-20.</title>
        <authorList>
            <person name="Na L."/>
        </authorList>
    </citation>
    <scope>NUCLEOTIDE SEQUENCE [LARGE SCALE GENOMIC DNA]</scope>
    <source>
        <strain evidence="1 2">Ndbn-20m</strain>
    </source>
</reference>
<keyword evidence="2" id="KW-1185">Reference proteome</keyword>
<dbReference type="RefSeq" id="WP_139114718.1">
    <property type="nucleotide sequence ID" value="NZ_CP023449.1"/>
</dbReference>
<sequence length="97" mass="10019">MAGSQAIGCTMPLTLGSPVEGASRPSFHASLDGQAAIVELDSGAVFRLAKQATPGEIAEVLQSKREEIEDAATRLAGDGFITHRDGGVEILITALDL</sequence>
<evidence type="ECO:0000313" key="1">
    <source>
        <dbReference type="EMBL" id="PCE41623.1"/>
    </source>
</evidence>
<gene>
    <name evidence="1" type="ORF">COO09_13975</name>
</gene>